<dbReference type="GO" id="GO:0005524">
    <property type="term" value="F:ATP binding"/>
    <property type="evidence" value="ECO:0007669"/>
    <property type="project" value="UniProtKB-KW"/>
</dbReference>
<dbReference type="Proteomes" id="UP001055111">
    <property type="component" value="Unassembled WGS sequence"/>
</dbReference>
<dbReference type="InterPro" id="IPR008266">
    <property type="entry name" value="Tyr_kinase_AS"/>
</dbReference>
<dbReference type="PANTHER" id="PTHR34273">
    <property type="entry name" value="METHYLTHIORIBOSE KINASE"/>
    <property type="match status" value="1"/>
</dbReference>
<evidence type="ECO:0000259" key="6">
    <source>
        <dbReference type="Pfam" id="PF01636"/>
    </source>
</evidence>
<evidence type="ECO:0000256" key="5">
    <source>
        <dbReference type="ARBA" id="ARBA00022840"/>
    </source>
</evidence>
<accession>A0AA37MGV5</accession>
<keyword evidence="4" id="KW-0418">Kinase</keyword>
<evidence type="ECO:0000256" key="1">
    <source>
        <dbReference type="ARBA" id="ARBA00010165"/>
    </source>
</evidence>
<organism evidence="7 8">
    <name type="scientific">Caballeronia novacaledonica</name>
    <dbReference type="NCBI Taxonomy" id="1544861"/>
    <lineage>
        <taxon>Bacteria</taxon>
        <taxon>Pseudomonadati</taxon>
        <taxon>Pseudomonadota</taxon>
        <taxon>Betaproteobacteria</taxon>
        <taxon>Burkholderiales</taxon>
        <taxon>Burkholderiaceae</taxon>
        <taxon>Caballeronia</taxon>
    </lineage>
</organism>
<feature type="domain" description="Aminoglycoside phosphotransferase" evidence="6">
    <location>
        <begin position="31"/>
        <end position="240"/>
    </location>
</feature>
<dbReference type="SUPFAM" id="SSF56112">
    <property type="entry name" value="Protein kinase-like (PK-like)"/>
    <property type="match status" value="1"/>
</dbReference>
<evidence type="ECO:0000313" key="7">
    <source>
        <dbReference type="EMBL" id="GJH24208.1"/>
    </source>
</evidence>
<protein>
    <submittedName>
        <fullName evidence="7">Phosphotransferase</fullName>
    </submittedName>
</protein>
<comment type="caution">
    <text evidence="7">The sequence shown here is derived from an EMBL/GenBank/DDBJ whole genome shotgun (WGS) entry which is preliminary data.</text>
</comment>
<reference evidence="7" key="1">
    <citation type="submission" date="2022-09" db="EMBL/GenBank/DDBJ databases">
        <title>Isolation and characterization of 3-chlorobenzoate degrading bacteria from soils in Shizuoka.</title>
        <authorList>
            <person name="Ifat A."/>
            <person name="Ogawa N."/>
            <person name="Kimbara K."/>
            <person name="Moriuchi R."/>
            <person name="Dohra H."/>
            <person name="Shintani M."/>
        </authorList>
    </citation>
    <scope>NUCLEOTIDE SEQUENCE</scope>
    <source>
        <strain evidence="7">19CS4-2</strain>
    </source>
</reference>
<dbReference type="Gene3D" id="3.90.1200.10">
    <property type="match status" value="1"/>
</dbReference>
<evidence type="ECO:0000313" key="8">
    <source>
        <dbReference type="Proteomes" id="UP001055111"/>
    </source>
</evidence>
<dbReference type="InterPro" id="IPR011009">
    <property type="entry name" value="Kinase-like_dom_sf"/>
</dbReference>
<dbReference type="Gene3D" id="3.30.200.20">
    <property type="entry name" value="Phosphorylase Kinase, domain 1"/>
    <property type="match status" value="1"/>
</dbReference>
<dbReference type="RefSeq" id="WP_238210611.1">
    <property type="nucleotide sequence ID" value="NZ_BPUS01000002.1"/>
</dbReference>
<evidence type="ECO:0000256" key="3">
    <source>
        <dbReference type="ARBA" id="ARBA00022741"/>
    </source>
</evidence>
<keyword evidence="3" id="KW-0547">Nucleotide-binding</keyword>
<name>A0AA37MGV5_9BURK</name>
<evidence type="ECO:0000256" key="4">
    <source>
        <dbReference type="ARBA" id="ARBA00022777"/>
    </source>
</evidence>
<comment type="similarity">
    <text evidence="1">Belongs to the methylthioribose kinase family.</text>
</comment>
<dbReference type="PROSITE" id="PS00109">
    <property type="entry name" value="PROTEIN_KINASE_TYR"/>
    <property type="match status" value="1"/>
</dbReference>
<dbReference type="PANTHER" id="PTHR34273:SF2">
    <property type="entry name" value="METHYLTHIORIBOSE KINASE"/>
    <property type="match status" value="1"/>
</dbReference>
<dbReference type="InterPro" id="IPR002575">
    <property type="entry name" value="Aminoglycoside_PTrfase"/>
</dbReference>
<proteinExistence type="inferred from homology"/>
<dbReference type="EMBL" id="BPUS01000002">
    <property type="protein sequence ID" value="GJH24208.1"/>
    <property type="molecule type" value="Genomic_DNA"/>
</dbReference>
<dbReference type="GO" id="GO:0004672">
    <property type="term" value="F:protein kinase activity"/>
    <property type="evidence" value="ECO:0007669"/>
    <property type="project" value="InterPro"/>
</dbReference>
<gene>
    <name evidence="7" type="ORF">CBA19CS42_06850</name>
</gene>
<keyword evidence="5" id="KW-0067">ATP-binding</keyword>
<dbReference type="AlphaFoldDB" id="A0AA37MGV5"/>
<sequence>MDHYIDLAGDPSALAHLMRRLHLADDVASATLTPLTGGVSSNIFRLDIGDRTYCLKQALPKLKVAKDWIVPVERVYAEIDWLRTAGRIVPSHVPEVLGVDHETKSFVMAFLPPTYANWKRELMDGRVDPEIAAQLGDVLGRIHAATAGDADIAARFANDATFHAIRLEPYLEEAARQNPQVAAALRSLIERTAGTREALVHGDVSPKNILLGPAGPVILDAECAWYGDPAFDVAFCLNHFLLKSARSPGALAALLLSFAKLVARYVPHIAWTKPDALLDRVASLLPALLLARVDGKSPVEYLDEHRRARVRAAAIELIGRPGSTLSDITTFWQREFSA</sequence>
<dbReference type="Pfam" id="PF01636">
    <property type="entry name" value="APH"/>
    <property type="match status" value="1"/>
</dbReference>
<keyword evidence="2" id="KW-0808">Transferase</keyword>
<evidence type="ECO:0000256" key="2">
    <source>
        <dbReference type="ARBA" id="ARBA00022679"/>
    </source>
</evidence>